<reference evidence="11 12" key="1">
    <citation type="journal article" date="2009" name="Nature">
        <title>Evolution of pathogenicity and sexual reproduction in eight Candida genomes.</title>
        <authorList>
            <person name="Butler G."/>
            <person name="Rasmussen M.D."/>
            <person name="Lin M.F."/>
            <person name="Santos M.A."/>
            <person name="Sakthikumar S."/>
            <person name="Munro C.A."/>
            <person name="Rheinbay E."/>
            <person name="Grabherr M."/>
            <person name="Forche A."/>
            <person name="Reedy J.L."/>
            <person name="Agrafioti I."/>
            <person name="Arnaud M.B."/>
            <person name="Bates S."/>
            <person name="Brown A.J."/>
            <person name="Brunke S."/>
            <person name="Costanzo M.C."/>
            <person name="Fitzpatrick D.A."/>
            <person name="de Groot P.W."/>
            <person name="Harris D."/>
            <person name="Hoyer L.L."/>
            <person name="Hube B."/>
            <person name="Klis F.M."/>
            <person name="Kodira C."/>
            <person name="Lennard N."/>
            <person name="Logue M.E."/>
            <person name="Martin R."/>
            <person name="Neiman A.M."/>
            <person name="Nikolaou E."/>
            <person name="Quail M.A."/>
            <person name="Quinn J."/>
            <person name="Santos M.C."/>
            <person name="Schmitzberger F.F."/>
            <person name="Sherlock G."/>
            <person name="Shah P."/>
            <person name="Silverstein K.A."/>
            <person name="Skrzypek M.S."/>
            <person name="Soll D."/>
            <person name="Staggs R."/>
            <person name="Stansfield I."/>
            <person name="Stumpf M.P."/>
            <person name="Sudbery P.E."/>
            <person name="Srikantha T."/>
            <person name="Zeng Q."/>
            <person name="Berman J."/>
            <person name="Berriman M."/>
            <person name="Heitman J."/>
            <person name="Gow N.A."/>
            <person name="Lorenz M.C."/>
            <person name="Birren B.W."/>
            <person name="Kellis M."/>
            <person name="Cuomo C.A."/>
        </authorList>
    </citation>
    <scope>NUCLEOTIDE SEQUENCE [LARGE SCALE GENOMIC DNA]</scope>
    <source>
        <strain evidence="12">ATCC 11503 / BCRC 21390 / CBS 2605 / JCM 1781 / NBRC 1676 / NRRL YB-4239</strain>
    </source>
</reference>
<dbReference type="InParanoid" id="A5DTM9"/>
<dbReference type="GO" id="GO:0009272">
    <property type="term" value="P:fungal-type cell wall biogenesis"/>
    <property type="evidence" value="ECO:0007669"/>
    <property type="project" value="TreeGrafter"/>
</dbReference>
<dbReference type="InterPro" id="IPR037654">
    <property type="entry name" value="Big1"/>
</dbReference>
<keyword evidence="6" id="KW-0256">Endoplasmic reticulum</keyword>
<accession>A5DTM9</accession>
<comment type="subcellular location">
    <subcellularLocation>
        <location evidence="1">Endoplasmic reticulum membrane</location>
        <topology evidence="1">Single-pass type I membrane protein</topology>
    </subcellularLocation>
</comment>
<dbReference type="eggNOG" id="ENOG502RXHV">
    <property type="taxonomic scope" value="Eukaryota"/>
</dbReference>
<dbReference type="OMA" id="PNWNPIR"/>
<keyword evidence="9" id="KW-0961">Cell wall biogenesis/degradation</keyword>
<keyword evidence="4 10" id="KW-0812">Transmembrane</keyword>
<keyword evidence="8 10" id="KW-0472">Membrane</keyword>
<dbReference type="PANTHER" id="PTHR28285">
    <property type="entry name" value="PROTEIN BIG1"/>
    <property type="match status" value="1"/>
</dbReference>
<dbReference type="GO" id="GO:0006078">
    <property type="term" value="P:(1-&gt;6)-beta-D-glucan biosynthetic process"/>
    <property type="evidence" value="ECO:0007669"/>
    <property type="project" value="TreeGrafter"/>
</dbReference>
<evidence type="ECO:0000313" key="12">
    <source>
        <dbReference type="Proteomes" id="UP000001996"/>
    </source>
</evidence>
<feature type="transmembrane region" description="Helical" evidence="10">
    <location>
        <begin position="287"/>
        <end position="310"/>
    </location>
</feature>
<evidence type="ECO:0000256" key="10">
    <source>
        <dbReference type="SAM" id="Phobius"/>
    </source>
</evidence>
<sequence>MLWKTFLLQLPSSPLLSLLLLSFFTFQLVSCGLAPVLIASHKLVPDLTLELQHSNIKPHDANSVTNLIKKLVTQCSSNAYLIVDIPGITYKDLNVARNEYWPYLRNYLYMSSTMVGLPKVENDGLDLNYLEEYIIKTCEAETIVAPNGEVADYYDVRKRVIRVNFNAIESESQSRGSWLQDCDQKLRKILRMLPSPHYTVILTSSTPGIVHPVPENIIKNQPEKHEIFHDIINNPKHNGGVEKNDRFHKAEPNWNPIRDSNTRYLEKKKKDEIHLFDYDLWVKNEKLITTVFVMILSLFMLKTLSFMNYIKSKFRGKVKRKQI</sequence>
<dbReference type="GO" id="GO:0071555">
    <property type="term" value="P:cell wall organization"/>
    <property type="evidence" value="ECO:0007669"/>
    <property type="project" value="UniProtKB-KW"/>
</dbReference>
<evidence type="ECO:0000256" key="2">
    <source>
        <dbReference type="ARBA" id="ARBA00008203"/>
    </source>
</evidence>
<dbReference type="EMBL" id="CH981524">
    <property type="protein sequence ID" value="EDK42537.1"/>
    <property type="molecule type" value="Genomic_DNA"/>
</dbReference>
<evidence type="ECO:0000256" key="9">
    <source>
        <dbReference type="ARBA" id="ARBA00023316"/>
    </source>
</evidence>
<evidence type="ECO:0000256" key="3">
    <source>
        <dbReference type="ARBA" id="ARBA00022089"/>
    </source>
</evidence>
<dbReference type="VEuPathDB" id="FungiDB:LELG_00715"/>
<dbReference type="Proteomes" id="UP000001996">
    <property type="component" value="Unassembled WGS sequence"/>
</dbReference>
<dbReference type="FunCoup" id="A5DTM9">
    <property type="interactions" value="17"/>
</dbReference>
<evidence type="ECO:0000256" key="8">
    <source>
        <dbReference type="ARBA" id="ARBA00023136"/>
    </source>
</evidence>
<evidence type="ECO:0000256" key="5">
    <source>
        <dbReference type="ARBA" id="ARBA00022729"/>
    </source>
</evidence>
<keyword evidence="12" id="KW-1185">Reference proteome</keyword>
<name>A5DTM9_LODEL</name>
<dbReference type="HOGENOM" id="CLU_067894_0_0_1"/>
<dbReference type="STRING" id="379508.A5DTM9"/>
<organism evidence="11 12">
    <name type="scientific">Lodderomyces elongisporus (strain ATCC 11503 / CBS 2605 / JCM 1781 / NBRC 1676 / NRRL YB-4239)</name>
    <name type="common">Yeast</name>
    <name type="synonym">Saccharomyces elongisporus</name>
    <dbReference type="NCBI Taxonomy" id="379508"/>
    <lineage>
        <taxon>Eukaryota</taxon>
        <taxon>Fungi</taxon>
        <taxon>Dikarya</taxon>
        <taxon>Ascomycota</taxon>
        <taxon>Saccharomycotina</taxon>
        <taxon>Pichiomycetes</taxon>
        <taxon>Debaryomycetaceae</taxon>
        <taxon>Candida/Lodderomyces clade</taxon>
        <taxon>Lodderomyces</taxon>
    </lineage>
</organism>
<keyword evidence="7 10" id="KW-1133">Transmembrane helix</keyword>
<gene>
    <name evidence="11" type="ORF">LELG_00715</name>
</gene>
<dbReference type="AlphaFoldDB" id="A5DTM9"/>
<comment type="similarity">
    <text evidence="2">Belongs to the BIG1 family.</text>
</comment>
<dbReference type="KEGG" id="lel:PVL30_000689"/>
<evidence type="ECO:0000256" key="6">
    <source>
        <dbReference type="ARBA" id="ARBA00022824"/>
    </source>
</evidence>
<keyword evidence="5" id="KW-0732">Signal</keyword>
<evidence type="ECO:0000256" key="7">
    <source>
        <dbReference type="ARBA" id="ARBA00022989"/>
    </source>
</evidence>
<evidence type="ECO:0000313" key="11">
    <source>
        <dbReference type="EMBL" id="EDK42537.1"/>
    </source>
</evidence>
<dbReference type="GeneID" id="5235376"/>
<protein>
    <recommendedName>
        <fullName evidence="3">Protein BIG1</fullName>
    </recommendedName>
</protein>
<proteinExistence type="inferred from homology"/>
<evidence type="ECO:0000256" key="1">
    <source>
        <dbReference type="ARBA" id="ARBA00004115"/>
    </source>
</evidence>
<dbReference type="OrthoDB" id="9985059at2759"/>
<evidence type="ECO:0000256" key="4">
    <source>
        <dbReference type="ARBA" id="ARBA00022692"/>
    </source>
</evidence>
<dbReference type="GO" id="GO:0005789">
    <property type="term" value="C:endoplasmic reticulum membrane"/>
    <property type="evidence" value="ECO:0007669"/>
    <property type="project" value="UniProtKB-SubCell"/>
</dbReference>
<dbReference type="PANTHER" id="PTHR28285:SF1">
    <property type="entry name" value="PROTEIN BIG1"/>
    <property type="match status" value="1"/>
</dbReference>